<comment type="caution">
    <text evidence="1">The sequence shown here is derived from an EMBL/GenBank/DDBJ whole genome shotgun (WGS) entry which is preliminary data.</text>
</comment>
<name>A0A2M8PID1_9CHLR</name>
<sequence length="62" mass="6469">MVATVPLYARPGGTPSTFVAEAGKTFKMLGSSGGFTNIALACNSYWVPSEAIVQCADPLCRD</sequence>
<gene>
    <name evidence="1" type="ORF">CUN49_00965</name>
</gene>
<dbReference type="EMBL" id="PGTM01000006">
    <property type="protein sequence ID" value="PJF37305.1"/>
    <property type="molecule type" value="Genomic_DNA"/>
</dbReference>
<protein>
    <submittedName>
        <fullName evidence="1">Uncharacterized protein</fullName>
    </submittedName>
</protein>
<accession>A0A2M8PID1</accession>
<proteinExistence type="predicted"/>
<evidence type="ECO:0000313" key="2">
    <source>
        <dbReference type="Proteomes" id="UP000229681"/>
    </source>
</evidence>
<dbReference type="AlphaFoldDB" id="A0A2M8PID1"/>
<evidence type="ECO:0000313" key="1">
    <source>
        <dbReference type="EMBL" id="PJF37305.1"/>
    </source>
</evidence>
<organism evidence="1 2">
    <name type="scientific">Candidatus Thermofonsia Clade 1 bacterium</name>
    <dbReference type="NCBI Taxonomy" id="2364210"/>
    <lineage>
        <taxon>Bacteria</taxon>
        <taxon>Bacillati</taxon>
        <taxon>Chloroflexota</taxon>
        <taxon>Candidatus Thermofontia</taxon>
        <taxon>Candidatus Thermofonsia Clade 1</taxon>
    </lineage>
</organism>
<reference evidence="1 2" key="1">
    <citation type="submission" date="2017-11" db="EMBL/GenBank/DDBJ databases">
        <title>Evolution of Phototrophy in the Chloroflexi Phylum Driven by Horizontal Gene Transfer.</title>
        <authorList>
            <person name="Ward L.M."/>
            <person name="Hemp J."/>
            <person name="Shih P.M."/>
            <person name="Mcglynn S.E."/>
            <person name="Fischer W."/>
        </authorList>
    </citation>
    <scope>NUCLEOTIDE SEQUENCE [LARGE SCALE GENOMIC DNA]</scope>
    <source>
        <strain evidence="1">JP3_13</strain>
    </source>
</reference>
<dbReference type="Proteomes" id="UP000229681">
    <property type="component" value="Unassembled WGS sequence"/>
</dbReference>